<feature type="transmembrane region" description="Helical" evidence="2">
    <location>
        <begin position="466"/>
        <end position="490"/>
    </location>
</feature>
<feature type="transmembrane region" description="Helical" evidence="2">
    <location>
        <begin position="511"/>
        <end position="531"/>
    </location>
</feature>
<feature type="region of interest" description="Disordered" evidence="1">
    <location>
        <begin position="50"/>
        <end position="88"/>
    </location>
</feature>
<accession>A0A1Q9EYX6</accession>
<sequence>MDVRDEVCGDAVLSRTPPLPGRPLQVQSLWQVQQYLIAYQWPACVESVASPGAKQPSAKGSESCFSTPSRCKQPATPPSTPGPKAGCQSPGTSLGWMVVVPPARLWFKVRPPDAELTGSGIREHLRAFVHRVTHAVKSCPEEQQLLVTCAILSHGLGRIGLTLPEIAGSDSAGPEDHESHAILDEVLLKELNRVDLRCGRCTRLKVWLILDCCREDAGNDLWHQEHFRLLNPRGCPKKASPDSTALGDPERSCDPGRFADDDCSCTSALLSQLKADVVNILEACENAADQVEMLSGGKVRPWIQCRGNFRCIALRGNSTGPQEGESSLGHFPTLLGHAEDGTQLKMNPPHHHADSHRQGTIFRTFYIPCVWVFCLAFHLATYISWFRGSCPVHCNSRCTAPPAFISFCWAAFTRPKQEPIPELCSNSCARILSLHWTSIESVHLRYVYPCFHIIQAIGEVTQGSDHLGACASLALALFWILLCQAFDVVLPVLEQWRGSSSEDDVQRCSAVWRWLFCASLCNSIYSFRLLLGGSDVDFRMVEVQFHLIMFFFALGVVFTFVHHCDFEKILQSPTMCLWQFMLLLTIVWIICHGAVKDGMATAKTAFNFGLLLEHVLLMLSSALVMIVVHRQGTDRKAGATPCSTPQRFPVAREAQGSIPFESLPAQISSPSTEVVYSERVPARPSLPATPEGREPSASPPRSPPGSGVQTSRSDLADSACTQGAGVLLDFLTSLLYTMKRPSRADRPRAWEDPNSEGRSEVQHQLIYDLFVSTPLISTMFLLVDKESGSVPLLTALLQHAVNRADAEFAGPLCNATQILAALAVLAPDRLLPLVKPAVWKALSEWFFLYRCNHIFQAACSKLWVQIIRFGSPELQHLIFVKGHLLRGLCHAVLGEGSCGDRWHDLLQNVEPDGRSGRIAKSQVPQRRPRHPGGLGSMARAQERKGEEAKKAPTRQPLAEKQVQLLSASSLWPQVLKALPPAPPLGDLAAPFQQAPRKPATSVGFDI</sequence>
<dbReference type="AlphaFoldDB" id="A0A1Q9EYX6"/>
<name>A0A1Q9EYX6_SYMMI</name>
<feature type="region of interest" description="Disordered" evidence="1">
    <location>
        <begin position="683"/>
        <end position="715"/>
    </location>
</feature>
<organism evidence="3 4">
    <name type="scientific">Symbiodinium microadriaticum</name>
    <name type="common">Dinoflagellate</name>
    <name type="synonym">Zooxanthella microadriatica</name>
    <dbReference type="NCBI Taxonomy" id="2951"/>
    <lineage>
        <taxon>Eukaryota</taxon>
        <taxon>Sar</taxon>
        <taxon>Alveolata</taxon>
        <taxon>Dinophyceae</taxon>
        <taxon>Suessiales</taxon>
        <taxon>Symbiodiniaceae</taxon>
        <taxon>Symbiodinium</taxon>
    </lineage>
</organism>
<evidence type="ECO:0000256" key="1">
    <source>
        <dbReference type="SAM" id="MobiDB-lite"/>
    </source>
</evidence>
<gene>
    <name evidence="3" type="ORF">AK812_SmicGene3494</name>
</gene>
<protein>
    <submittedName>
        <fullName evidence="3">Uncharacterized protein</fullName>
    </submittedName>
</protein>
<feature type="compositionally biased region" description="Basic and acidic residues" evidence="1">
    <location>
        <begin position="940"/>
        <end position="950"/>
    </location>
</feature>
<feature type="transmembrane region" description="Helical" evidence="2">
    <location>
        <begin position="607"/>
        <end position="628"/>
    </location>
</feature>
<feature type="region of interest" description="Disordered" evidence="1">
    <location>
        <begin position="911"/>
        <end position="959"/>
    </location>
</feature>
<keyword evidence="2" id="KW-0472">Membrane</keyword>
<keyword evidence="2" id="KW-1133">Transmembrane helix</keyword>
<dbReference type="OrthoDB" id="419162at2759"/>
<reference evidence="3 4" key="1">
    <citation type="submission" date="2016-02" db="EMBL/GenBank/DDBJ databases">
        <title>Genome analysis of coral dinoflagellate symbionts highlights evolutionary adaptations to a symbiotic lifestyle.</title>
        <authorList>
            <person name="Aranda M."/>
            <person name="Li Y."/>
            <person name="Liew Y.J."/>
            <person name="Baumgarten S."/>
            <person name="Simakov O."/>
            <person name="Wilson M."/>
            <person name="Piel J."/>
            <person name="Ashoor H."/>
            <person name="Bougouffa S."/>
            <person name="Bajic V.B."/>
            <person name="Ryu T."/>
            <person name="Ravasi T."/>
            <person name="Bayer T."/>
            <person name="Micklem G."/>
            <person name="Kim H."/>
            <person name="Bhak J."/>
            <person name="Lajeunesse T.C."/>
            <person name="Voolstra C.R."/>
        </authorList>
    </citation>
    <scope>NUCLEOTIDE SEQUENCE [LARGE SCALE GENOMIC DNA]</scope>
    <source>
        <strain evidence="3 4">CCMP2467</strain>
    </source>
</reference>
<dbReference type="EMBL" id="LSRX01000041">
    <property type="protein sequence ID" value="OLQ12585.1"/>
    <property type="molecule type" value="Genomic_DNA"/>
</dbReference>
<dbReference type="Proteomes" id="UP000186817">
    <property type="component" value="Unassembled WGS sequence"/>
</dbReference>
<comment type="caution">
    <text evidence="3">The sequence shown here is derived from an EMBL/GenBank/DDBJ whole genome shotgun (WGS) entry which is preliminary data.</text>
</comment>
<feature type="transmembrane region" description="Helical" evidence="2">
    <location>
        <begin position="365"/>
        <end position="385"/>
    </location>
</feature>
<evidence type="ECO:0000256" key="2">
    <source>
        <dbReference type="SAM" id="Phobius"/>
    </source>
</evidence>
<evidence type="ECO:0000313" key="3">
    <source>
        <dbReference type="EMBL" id="OLQ12585.1"/>
    </source>
</evidence>
<keyword evidence="2" id="KW-0812">Transmembrane</keyword>
<evidence type="ECO:0000313" key="4">
    <source>
        <dbReference type="Proteomes" id="UP000186817"/>
    </source>
</evidence>
<feature type="compositionally biased region" description="Polar residues" evidence="1">
    <location>
        <begin position="58"/>
        <end position="70"/>
    </location>
</feature>
<feature type="transmembrane region" description="Helical" evidence="2">
    <location>
        <begin position="576"/>
        <end position="595"/>
    </location>
</feature>
<feature type="region of interest" description="Disordered" evidence="1">
    <location>
        <begin position="979"/>
        <end position="1006"/>
    </location>
</feature>
<keyword evidence="4" id="KW-1185">Reference proteome</keyword>
<feature type="transmembrane region" description="Helical" evidence="2">
    <location>
        <begin position="543"/>
        <end position="564"/>
    </location>
</feature>
<proteinExistence type="predicted"/>